<dbReference type="RefSeq" id="WP_081190802.1">
    <property type="nucleotide sequence ID" value="NZ_MWIH01000003.1"/>
</dbReference>
<feature type="domain" description="UspA" evidence="4">
    <location>
        <begin position="159"/>
        <end position="296"/>
    </location>
</feature>
<proteinExistence type="inferred from homology"/>
<comment type="caution">
    <text evidence="5">The sequence shown here is derived from an EMBL/GenBank/DDBJ whole genome shotgun (WGS) entry which is preliminary data.</text>
</comment>
<dbReference type="STRING" id="1962155.B1813_05000"/>
<accession>A0A1V9A9Y8</accession>
<evidence type="ECO:0000256" key="2">
    <source>
        <dbReference type="ARBA" id="ARBA00022741"/>
    </source>
</evidence>
<protein>
    <submittedName>
        <fullName evidence="5">Universal stress protein UspA</fullName>
    </submittedName>
</protein>
<reference evidence="5 6" key="1">
    <citation type="submission" date="2017-02" db="EMBL/GenBank/DDBJ databases">
        <title>Draft genome of Saccharomonospora sp. 154.</title>
        <authorList>
            <person name="Alonso-Carmona G.S."/>
            <person name="De La Haba R."/>
            <person name="Vera-Gargallo B."/>
            <person name="Sandoval-Trujillo A.H."/>
            <person name="Ramirez-Duran N."/>
            <person name="Ventosa A."/>
        </authorList>
    </citation>
    <scope>NUCLEOTIDE SEQUENCE [LARGE SCALE GENOMIC DNA]</scope>
    <source>
        <strain evidence="5 6">LRS4.154</strain>
    </source>
</reference>
<dbReference type="PRINTS" id="PR01438">
    <property type="entry name" value="UNVRSLSTRESS"/>
</dbReference>
<keyword evidence="2" id="KW-0547">Nucleotide-binding</keyword>
<gene>
    <name evidence="5" type="ORF">B1813_05000</name>
</gene>
<dbReference type="PANTHER" id="PTHR46268">
    <property type="entry name" value="STRESS RESPONSE PROTEIN NHAX"/>
    <property type="match status" value="1"/>
</dbReference>
<evidence type="ECO:0000313" key="5">
    <source>
        <dbReference type="EMBL" id="OQO93878.1"/>
    </source>
</evidence>
<dbReference type="SUPFAM" id="SSF52402">
    <property type="entry name" value="Adenine nucleotide alpha hydrolases-like"/>
    <property type="match status" value="2"/>
</dbReference>
<dbReference type="Proteomes" id="UP000192591">
    <property type="component" value="Unassembled WGS sequence"/>
</dbReference>
<dbReference type="Gene3D" id="3.40.50.620">
    <property type="entry name" value="HUPs"/>
    <property type="match status" value="2"/>
</dbReference>
<evidence type="ECO:0000256" key="3">
    <source>
        <dbReference type="ARBA" id="ARBA00022840"/>
    </source>
</evidence>
<dbReference type="EMBL" id="MWIH01000003">
    <property type="protein sequence ID" value="OQO93878.1"/>
    <property type="molecule type" value="Genomic_DNA"/>
</dbReference>
<dbReference type="PANTHER" id="PTHR46268:SF27">
    <property type="entry name" value="UNIVERSAL STRESS PROTEIN RV2623"/>
    <property type="match status" value="1"/>
</dbReference>
<evidence type="ECO:0000313" key="6">
    <source>
        <dbReference type="Proteomes" id="UP000192591"/>
    </source>
</evidence>
<evidence type="ECO:0000259" key="4">
    <source>
        <dbReference type="Pfam" id="PF00582"/>
    </source>
</evidence>
<keyword evidence="6" id="KW-1185">Reference proteome</keyword>
<comment type="similarity">
    <text evidence="1">Belongs to the universal stress protein A family.</text>
</comment>
<sequence>MTDPYSGNTPIVVGVDDTESAMRAVRWGALTSARHRAPLHLVHASGFSDPYIFGFTVPPPEAFKEELRQRQQQALRTAERIATELAAPHVEARFEIESAIPTLLNLSHSARMVVVGSSGRTGLAGLVVGSTTLALVSHAHSPVVSVRGDYPEAVAQDTRPVVVGVDGSELSVRAVGFAFEEAAFREVPLLAVHTWSDTSTAVFDEQRLYYDWEPVRDYESRLLSERLAGWQEHYPDVVVEREVVKDRPRHELLERSRSAQLVVVGSHGRGGFRGMLLGSTSQALIHHAGCPVMIVRPERHHGHSHGRGE</sequence>
<dbReference type="GO" id="GO:0005524">
    <property type="term" value="F:ATP binding"/>
    <property type="evidence" value="ECO:0007669"/>
    <property type="project" value="UniProtKB-KW"/>
</dbReference>
<dbReference type="InterPro" id="IPR006016">
    <property type="entry name" value="UspA"/>
</dbReference>
<evidence type="ECO:0000256" key="1">
    <source>
        <dbReference type="ARBA" id="ARBA00008791"/>
    </source>
</evidence>
<name>A0A1V9A9Y8_SACPI</name>
<organism evidence="5 6">
    <name type="scientific">Saccharomonospora piscinae</name>
    <dbReference type="NCBI Taxonomy" id="687388"/>
    <lineage>
        <taxon>Bacteria</taxon>
        <taxon>Bacillati</taxon>
        <taxon>Actinomycetota</taxon>
        <taxon>Actinomycetes</taxon>
        <taxon>Pseudonocardiales</taxon>
        <taxon>Pseudonocardiaceae</taxon>
        <taxon>Saccharomonospora</taxon>
    </lineage>
</organism>
<dbReference type="AlphaFoldDB" id="A0A1V9A9Y8"/>
<feature type="domain" description="UspA" evidence="4">
    <location>
        <begin position="9"/>
        <end position="147"/>
    </location>
</feature>
<dbReference type="InterPro" id="IPR006015">
    <property type="entry name" value="Universal_stress_UspA"/>
</dbReference>
<dbReference type="InterPro" id="IPR014729">
    <property type="entry name" value="Rossmann-like_a/b/a_fold"/>
</dbReference>
<dbReference type="Pfam" id="PF00582">
    <property type="entry name" value="Usp"/>
    <property type="match status" value="2"/>
</dbReference>
<keyword evidence="3" id="KW-0067">ATP-binding</keyword>